<dbReference type="EMBL" id="BOPH01000024">
    <property type="protein sequence ID" value="GIJ67276.1"/>
    <property type="molecule type" value="Genomic_DNA"/>
</dbReference>
<dbReference type="AlphaFoldDB" id="A0A8J3ZP63"/>
<name>A0A8J3ZP63_9ACTN</name>
<dbReference type="RefSeq" id="WP_203927232.1">
    <property type="nucleotide sequence ID" value="NZ_BOPH01000024.1"/>
</dbReference>
<reference evidence="3" key="1">
    <citation type="submission" date="2021-01" db="EMBL/GenBank/DDBJ databases">
        <title>Whole genome shotgun sequence of Virgisporangium ochraceum NBRC 16418.</title>
        <authorList>
            <person name="Komaki H."/>
            <person name="Tamura T."/>
        </authorList>
    </citation>
    <scope>NUCLEOTIDE SEQUENCE</scope>
    <source>
        <strain evidence="3">NBRC 16418</strain>
    </source>
</reference>
<keyword evidence="2" id="KW-1133">Transmembrane helix</keyword>
<keyword evidence="4" id="KW-1185">Reference proteome</keyword>
<comment type="caution">
    <text evidence="3">The sequence shown here is derived from an EMBL/GenBank/DDBJ whole genome shotgun (WGS) entry which is preliminary data.</text>
</comment>
<proteinExistence type="predicted"/>
<organism evidence="3 4">
    <name type="scientific">Virgisporangium ochraceum</name>
    <dbReference type="NCBI Taxonomy" id="65505"/>
    <lineage>
        <taxon>Bacteria</taxon>
        <taxon>Bacillati</taxon>
        <taxon>Actinomycetota</taxon>
        <taxon>Actinomycetes</taxon>
        <taxon>Micromonosporales</taxon>
        <taxon>Micromonosporaceae</taxon>
        <taxon>Virgisporangium</taxon>
    </lineage>
</organism>
<dbReference type="Proteomes" id="UP000635606">
    <property type="component" value="Unassembled WGS sequence"/>
</dbReference>
<feature type="region of interest" description="Disordered" evidence="1">
    <location>
        <begin position="63"/>
        <end position="107"/>
    </location>
</feature>
<evidence type="ECO:0000313" key="3">
    <source>
        <dbReference type="EMBL" id="GIJ67276.1"/>
    </source>
</evidence>
<evidence type="ECO:0000256" key="1">
    <source>
        <dbReference type="SAM" id="MobiDB-lite"/>
    </source>
</evidence>
<evidence type="ECO:0000313" key="4">
    <source>
        <dbReference type="Proteomes" id="UP000635606"/>
    </source>
</evidence>
<protein>
    <submittedName>
        <fullName evidence="3">Uncharacterized protein</fullName>
    </submittedName>
</protein>
<sequence length="275" mass="28566">MKTRLDEEMGPPPPASFDVDSLLARGRRRARLRRLVTVGGGAGLSVVALGAAVAVAFTGPGPGPGGVAAPPSARASESLPDEMRSLDPTSPPDGSLPGSRLPLPSLTPQTDAEKQLSAVVKAMVQQYAPGATAAPDRSGRAPLEVRSGASAVSRSGATFEASADLTVRGGTGNFYIGIGREPEFSASTKCAELGVATNRECAEATGPHGERILRVVQKSFGGMAFIVYVTRADGTTVALITDDGSEHNTRMKSLDEPVFTLDQLLKMGTDPRWKL</sequence>
<evidence type="ECO:0000256" key="2">
    <source>
        <dbReference type="SAM" id="Phobius"/>
    </source>
</evidence>
<keyword evidence="2" id="KW-0812">Transmembrane</keyword>
<gene>
    <name evidence="3" type="ORF">Voc01_021930</name>
</gene>
<keyword evidence="2" id="KW-0472">Membrane</keyword>
<accession>A0A8J3ZP63</accession>
<feature type="compositionally biased region" description="Low complexity" evidence="1">
    <location>
        <begin position="92"/>
        <end position="107"/>
    </location>
</feature>
<feature type="transmembrane region" description="Helical" evidence="2">
    <location>
        <begin position="35"/>
        <end position="57"/>
    </location>
</feature>
<feature type="region of interest" description="Disordered" evidence="1">
    <location>
        <begin position="1"/>
        <end position="20"/>
    </location>
</feature>